<accession>A0A0G1QAG3</accession>
<evidence type="ECO:0000313" key="1">
    <source>
        <dbReference type="EMBL" id="KKU05620.1"/>
    </source>
</evidence>
<proteinExistence type="predicted"/>
<comment type="caution">
    <text evidence="1">The sequence shown here is derived from an EMBL/GenBank/DDBJ whole genome shotgun (WGS) entry which is preliminary data.</text>
</comment>
<sequence>MPQQIIGHEKIISFLEKTLENGQISQAFLFVGPHGVGKTPQGFDHPDVSVVARLTDEKTGKTKSEIVVDQIRDLRERLSMSGFMGGRKIAFIEEADFLNVEAANSLLKTLEEPTSGTILILRTLSAERMLPTIASRCQILRFTHVPCTKIAAALSARGVIKREAEAIAALSSGRPGYAFRLLRDESTRSLEETTVEQFVEILNSPLSARFAKAADWLPKDEVNKARQLKDLLDRWEWLLRDVFLISSGAEDLAARAVAYPELKNLARKKTNQHWISVLETLREIKSDLNFHVNPGLALERLFLKL</sequence>
<dbReference type="InterPro" id="IPR027417">
    <property type="entry name" value="P-loop_NTPase"/>
</dbReference>
<dbReference type="Pfam" id="PF13177">
    <property type="entry name" value="DNA_pol3_delta2"/>
    <property type="match status" value="1"/>
</dbReference>
<dbReference type="AlphaFoldDB" id="A0A0G1QAG3"/>
<evidence type="ECO:0000313" key="2">
    <source>
        <dbReference type="Proteomes" id="UP000034354"/>
    </source>
</evidence>
<dbReference type="PATRIC" id="fig|1618993.3.peg.1112"/>
<dbReference type="EMBL" id="LCKW01000067">
    <property type="protein sequence ID" value="KKU05620.1"/>
    <property type="molecule type" value="Genomic_DNA"/>
</dbReference>
<dbReference type="PANTHER" id="PTHR11669:SF8">
    <property type="entry name" value="DNA POLYMERASE III SUBUNIT DELTA"/>
    <property type="match status" value="1"/>
</dbReference>
<dbReference type="InterPro" id="IPR050238">
    <property type="entry name" value="DNA_Rep/Repair_Clamp_Loader"/>
</dbReference>
<protein>
    <submittedName>
        <fullName evidence="1">Polymerase III, delta prime subunit protein</fullName>
    </submittedName>
</protein>
<dbReference type="PANTHER" id="PTHR11669">
    <property type="entry name" value="REPLICATION FACTOR C / DNA POLYMERASE III GAMMA-TAU SUBUNIT"/>
    <property type="match status" value="1"/>
</dbReference>
<dbReference type="STRING" id="1618993.UX09_C0067G0007"/>
<organism evidence="1 2">
    <name type="scientific">Candidatus Uhrbacteria bacterium GW2011_GWE2_45_35</name>
    <dbReference type="NCBI Taxonomy" id="1618993"/>
    <lineage>
        <taxon>Bacteria</taxon>
        <taxon>Candidatus Uhriibacteriota</taxon>
    </lineage>
</organism>
<reference evidence="1 2" key="1">
    <citation type="journal article" date="2015" name="Nature">
        <title>rRNA introns, odd ribosomes, and small enigmatic genomes across a large radiation of phyla.</title>
        <authorList>
            <person name="Brown C.T."/>
            <person name="Hug L.A."/>
            <person name="Thomas B.C."/>
            <person name="Sharon I."/>
            <person name="Castelle C.J."/>
            <person name="Singh A."/>
            <person name="Wilkins M.J."/>
            <person name="Williams K.H."/>
            <person name="Banfield J.F."/>
        </authorList>
    </citation>
    <scope>NUCLEOTIDE SEQUENCE [LARGE SCALE GENOMIC DNA]</scope>
</reference>
<dbReference type="SUPFAM" id="SSF52540">
    <property type="entry name" value="P-loop containing nucleoside triphosphate hydrolases"/>
    <property type="match status" value="1"/>
</dbReference>
<name>A0A0G1QAG3_9BACT</name>
<dbReference type="Gene3D" id="3.40.50.300">
    <property type="entry name" value="P-loop containing nucleotide triphosphate hydrolases"/>
    <property type="match status" value="2"/>
</dbReference>
<dbReference type="Proteomes" id="UP000034354">
    <property type="component" value="Unassembled WGS sequence"/>
</dbReference>
<gene>
    <name evidence="1" type="ORF">UX09_C0067G0007</name>
</gene>
<dbReference type="GO" id="GO:0006261">
    <property type="term" value="P:DNA-templated DNA replication"/>
    <property type="evidence" value="ECO:0007669"/>
    <property type="project" value="TreeGrafter"/>
</dbReference>